<dbReference type="InterPro" id="IPR000182">
    <property type="entry name" value="GNAT_dom"/>
</dbReference>
<feature type="domain" description="N-acetyltransferase" evidence="1">
    <location>
        <begin position="95"/>
        <end position="176"/>
    </location>
</feature>
<evidence type="ECO:0000313" key="2">
    <source>
        <dbReference type="EMBL" id="RDB16561.1"/>
    </source>
</evidence>
<reference evidence="2" key="1">
    <citation type="submission" date="2018-04" db="EMBL/GenBank/DDBJ databases">
        <title>Whole genome sequencing of Hypsizygus marmoreus.</title>
        <authorList>
            <person name="Choi I.-G."/>
            <person name="Min B."/>
            <person name="Kim J.-G."/>
            <person name="Kim S."/>
            <person name="Oh Y.-L."/>
            <person name="Kong W.-S."/>
            <person name="Park H."/>
            <person name="Jeong J."/>
            <person name="Song E.-S."/>
        </authorList>
    </citation>
    <scope>NUCLEOTIDE SEQUENCE [LARGE SCALE GENOMIC DNA]</scope>
    <source>
        <strain evidence="2">51987-8</strain>
    </source>
</reference>
<dbReference type="STRING" id="39966.A0A369J3F6"/>
<dbReference type="InterPro" id="IPR016181">
    <property type="entry name" value="Acyl_CoA_acyltransferase"/>
</dbReference>
<comment type="caution">
    <text evidence="2">The sequence shown here is derived from an EMBL/GenBank/DDBJ whole genome shotgun (WGS) entry which is preliminary data.</text>
</comment>
<dbReference type="CDD" id="cd04301">
    <property type="entry name" value="NAT_SF"/>
    <property type="match status" value="1"/>
</dbReference>
<protein>
    <recommendedName>
        <fullName evidence="1">N-acetyltransferase domain-containing protein</fullName>
    </recommendedName>
</protein>
<keyword evidence="3" id="KW-1185">Reference proteome</keyword>
<dbReference type="EMBL" id="LUEZ02000124">
    <property type="protein sequence ID" value="RDB16561.1"/>
    <property type="molecule type" value="Genomic_DNA"/>
</dbReference>
<evidence type="ECO:0000259" key="1">
    <source>
        <dbReference type="Pfam" id="PF13508"/>
    </source>
</evidence>
<dbReference type="GO" id="GO:0016747">
    <property type="term" value="F:acyltransferase activity, transferring groups other than amino-acyl groups"/>
    <property type="evidence" value="ECO:0007669"/>
    <property type="project" value="InterPro"/>
</dbReference>
<dbReference type="OrthoDB" id="508139at2759"/>
<name>A0A369J3F6_HYPMA</name>
<organism evidence="2 3">
    <name type="scientific">Hypsizygus marmoreus</name>
    <name type="common">White beech mushroom</name>
    <name type="synonym">Agaricus marmoreus</name>
    <dbReference type="NCBI Taxonomy" id="39966"/>
    <lineage>
        <taxon>Eukaryota</taxon>
        <taxon>Fungi</taxon>
        <taxon>Dikarya</taxon>
        <taxon>Basidiomycota</taxon>
        <taxon>Agaricomycotina</taxon>
        <taxon>Agaricomycetes</taxon>
        <taxon>Agaricomycetidae</taxon>
        <taxon>Agaricales</taxon>
        <taxon>Tricholomatineae</taxon>
        <taxon>Lyophyllaceae</taxon>
        <taxon>Hypsizygus</taxon>
    </lineage>
</organism>
<evidence type="ECO:0000313" key="3">
    <source>
        <dbReference type="Proteomes" id="UP000076154"/>
    </source>
</evidence>
<dbReference type="AlphaFoldDB" id="A0A369J3F6"/>
<accession>A0A369J3F6</accession>
<dbReference type="Gene3D" id="3.40.630.30">
    <property type="match status" value="1"/>
</dbReference>
<dbReference type="SUPFAM" id="SSF55729">
    <property type="entry name" value="Acyl-CoA N-acyltransferases (Nat)"/>
    <property type="match status" value="1"/>
</dbReference>
<dbReference type="Proteomes" id="UP000076154">
    <property type="component" value="Unassembled WGS sequence"/>
</dbReference>
<dbReference type="Pfam" id="PF13508">
    <property type="entry name" value="Acetyltransf_7"/>
    <property type="match status" value="1"/>
</dbReference>
<proteinExistence type="predicted"/>
<dbReference type="InParanoid" id="A0A369J3F6"/>
<gene>
    <name evidence="2" type="ORF">Hypma_002761</name>
</gene>
<sequence>MAFQLEACTAKITLKPHYDYPTVFQDISVKVTFPGQGKIGSLSATRVRREFCGGQFLSMMDGHSHDLMSLAFGLFDERGRVQAWLPSDPQRKGTGCWGRELNSGALIHIIDVSVKEEYQNQGVGSWMIKKLLESQYITQNDNVTSWPAPTGAVTEKAQWIALQDKQVAFFRKNGFRRIGRTAFFGYSPNPSHPSRLLPASADADANDL</sequence>